<evidence type="ECO:0000256" key="2">
    <source>
        <dbReference type="ARBA" id="ARBA00023034"/>
    </source>
</evidence>
<dbReference type="PANTHER" id="PTHR18921">
    <property type="entry name" value="MYOSIN HEAVY CHAIN - RELATED"/>
    <property type="match status" value="1"/>
</dbReference>
<comment type="caution">
    <text evidence="5">The sequence shown here is derived from an EMBL/GenBank/DDBJ whole genome shotgun (WGS) entry which is preliminary data.</text>
</comment>
<keyword evidence="6" id="KW-1185">Reference proteome</keyword>
<accession>A0A8T2N9Z4</accession>
<evidence type="ECO:0000313" key="5">
    <source>
        <dbReference type="EMBL" id="KAG9336764.1"/>
    </source>
</evidence>
<dbReference type="AlphaFoldDB" id="A0A8T2N9Z4"/>
<dbReference type="GO" id="GO:0006888">
    <property type="term" value="P:endoplasmic reticulum to Golgi vesicle-mediated transport"/>
    <property type="evidence" value="ECO:0007669"/>
    <property type="project" value="TreeGrafter"/>
</dbReference>
<keyword evidence="3" id="KW-0175">Coiled coil</keyword>
<gene>
    <name evidence="5" type="ORF">JZ751_003112</name>
</gene>
<comment type="subcellular location">
    <subcellularLocation>
        <location evidence="1">Golgi apparatus</location>
    </subcellularLocation>
</comment>
<sequence length="157" mass="16388">MRNLFVGHFHAPKKQRQEVLRVMGGMLDLSRDDVDKSFTEMFVKFMEVESRPVGPAPKLPVYDIKPLSAPPAGRKTSSAPAPVAGASASSSRAGDSNPFLAPRSAAVPLLNPAASGAGGTGAHMLLKPLSDTLPSFMPVPVSAEASAGAVLKDLLKQ</sequence>
<dbReference type="Proteomes" id="UP000824540">
    <property type="component" value="Unassembled WGS sequence"/>
</dbReference>
<protein>
    <submittedName>
        <fullName evidence="5">Uncharacterized protein</fullName>
    </submittedName>
</protein>
<feature type="region of interest" description="Disordered" evidence="4">
    <location>
        <begin position="65"/>
        <end position="99"/>
    </location>
</feature>
<evidence type="ECO:0000256" key="3">
    <source>
        <dbReference type="ARBA" id="ARBA00023054"/>
    </source>
</evidence>
<name>A0A8T2N9Z4_9TELE</name>
<proteinExistence type="predicted"/>
<dbReference type="GO" id="GO:0007030">
    <property type="term" value="P:Golgi organization"/>
    <property type="evidence" value="ECO:0007669"/>
    <property type="project" value="TreeGrafter"/>
</dbReference>
<dbReference type="GO" id="GO:0005794">
    <property type="term" value="C:Golgi apparatus"/>
    <property type="evidence" value="ECO:0007669"/>
    <property type="project" value="UniProtKB-SubCell"/>
</dbReference>
<reference evidence="5" key="1">
    <citation type="thesis" date="2021" institute="BYU ScholarsArchive" country="Provo, UT, USA">
        <title>Applications of and Algorithms for Genome Assembly and Genomic Analyses with an Emphasis on Marine Teleosts.</title>
        <authorList>
            <person name="Pickett B.D."/>
        </authorList>
    </citation>
    <scope>NUCLEOTIDE SEQUENCE</scope>
    <source>
        <strain evidence="5">HI-2016</strain>
    </source>
</reference>
<dbReference type="PANTHER" id="PTHR18921:SF2">
    <property type="entry name" value="THYROID RECEPTOR-INTERACTING PROTEIN 11"/>
    <property type="match status" value="1"/>
</dbReference>
<evidence type="ECO:0000256" key="4">
    <source>
        <dbReference type="SAM" id="MobiDB-lite"/>
    </source>
</evidence>
<dbReference type="OrthoDB" id="9807940at2759"/>
<evidence type="ECO:0000256" key="1">
    <source>
        <dbReference type="ARBA" id="ARBA00004555"/>
    </source>
</evidence>
<dbReference type="EMBL" id="JAFBMS010000102">
    <property type="protein sequence ID" value="KAG9336764.1"/>
    <property type="molecule type" value="Genomic_DNA"/>
</dbReference>
<keyword evidence="2" id="KW-0333">Golgi apparatus</keyword>
<organism evidence="5 6">
    <name type="scientific">Albula glossodonta</name>
    <name type="common">roundjaw bonefish</name>
    <dbReference type="NCBI Taxonomy" id="121402"/>
    <lineage>
        <taxon>Eukaryota</taxon>
        <taxon>Metazoa</taxon>
        <taxon>Chordata</taxon>
        <taxon>Craniata</taxon>
        <taxon>Vertebrata</taxon>
        <taxon>Euteleostomi</taxon>
        <taxon>Actinopterygii</taxon>
        <taxon>Neopterygii</taxon>
        <taxon>Teleostei</taxon>
        <taxon>Albuliformes</taxon>
        <taxon>Albulidae</taxon>
        <taxon>Albula</taxon>
    </lineage>
</organism>
<dbReference type="GO" id="GO:0031267">
    <property type="term" value="F:small GTPase binding"/>
    <property type="evidence" value="ECO:0007669"/>
    <property type="project" value="TreeGrafter"/>
</dbReference>
<feature type="compositionally biased region" description="Low complexity" evidence="4">
    <location>
        <begin position="77"/>
        <end position="94"/>
    </location>
</feature>
<evidence type="ECO:0000313" key="6">
    <source>
        <dbReference type="Proteomes" id="UP000824540"/>
    </source>
</evidence>